<evidence type="ECO:0000256" key="1">
    <source>
        <dbReference type="SAM" id="MobiDB-lite"/>
    </source>
</evidence>
<feature type="compositionally biased region" description="Basic and acidic residues" evidence="1">
    <location>
        <begin position="17"/>
        <end position="36"/>
    </location>
</feature>
<feature type="region of interest" description="Disordered" evidence="1">
    <location>
        <begin position="331"/>
        <end position="363"/>
    </location>
</feature>
<evidence type="ECO:0000313" key="4">
    <source>
        <dbReference type="EMBL" id="RKS74747.1"/>
    </source>
</evidence>
<dbReference type="Pfam" id="PF01068">
    <property type="entry name" value="DNA_ligase_A_M"/>
    <property type="match status" value="1"/>
</dbReference>
<evidence type="ECO:0000259" key="3">
    <source>
        <dbReference type="Pfam" id="PF13298"/>
    </source>
</evidence>
<dbReference type="OrthoDB" id="9802472at2"/>
<dbReference type="PANTHER" id="PTHR39465:SF1">
    <property type="entry name" value="DNA LIGASE D 3'-PHOSPHOESTERASE DOMAIN-CONTAINING PROTEIN"/>
    <property type="match status" value="1"/>
</dbReference>
<feature type="region of interest" description="Disordered" evidence="1">
    <location>
        <begin position="1"/>
        <end position="50"/>
    </location>
</feature>
<proteinExistence type="predicted"/>
<dbReference type="GO" id="GO:0006281">
    <property type="term" value="P:DNA repair"/>
    <property type="evidence" value="ECO:0007669"/>
    <property type="project" value="InterPro"/>
</dbReference>
<dbReference type="Gene3D" id="3.30.1490.70">
    <property type="match status" value="1"/>
</dbReference>
<gene>
    <name evidence="4" type="ORF">BZB76_3266</name>
</gene>
<accession>A0A495QP86</accession>
<name>A0A495QP86_9ACTN</name>
<comment type="caution">
    <text evidence="4">The sequence shown here is derived from an EMBL/GenBank/DDBJ whole genome shotgun (WGS) entry which is preliminary data.</text>
</comment>
<feature type="domain" description="ATP-dependent DNA ligase family profile" evidence="2">
    <location>
        <begin position="265"/>
        <end position="344"/>
    </location>
</feature>
<dbReference type="AlphaFoldDB" id="A0A495QP86"/>
<keyword evidence="5" id="KW-1185">Reference proteome</keyword>
<sequence>MTPKKRKSTDVDDEKDEKDAERDRLAEYRGRRDPGRTPEPVPREAAVPRGDDDTFVVQEHHASSLHWDLRLERDGVLVSWAVPKGLPWSPDTNHLAVHTEDHPLEYATFEGEIPRGEYGAGTMTIWDSGTYETEKWSEREVKIVIHGARVSGRYVLFRTGGKNWMIHRMDPPADPEAEPLPEALRPMRPVERNRLPRDQDAWAFEFAWGGRRLVAYVEGGRTRFTDDRGRAVDGPGGLGSRLGAALGARPALLDGELAVLEGREIYMIYDMGHLDGRSLLEVPYRERRERLDALELSGARWQTAPWFPGDGDAVRDAAAGQGLPGVVAKRLDSGYEPGEESDAWRFVPGSPTGRPGGRPSRRR</sequence>
<dbReference type="GO" id="GO:0006310">
    <property type="term" value="P:DNA recombination"/>
    <property type="evidence" value="ECO:0007669"/>
    <property type="project" value="InterPro"/>
</dbReference>
<dbReference type="RefSeq" id="WP_121435144.1">
    <property type="nucleotide sequence ID" value="NZ_RBWU01000003.1"/>
</dbReference>
<feature type="domain" description="DNA ligase D 3'-phosphoesterase" evidence="3">
    <location>
        <begin position="58"/>
        <end position="158"/>
    </location>
</feature>
<dbReference type="InterPro" id="IPR012310">
    <property type="entry name" value="DNA_ligase_ATP-dep_cent"/>
</dbReference>
<evidence type="ECO:0000313" key="5">
    <source>
        <dbReference type="Proteomes" id="UP000274601"/>
    </source>
</evidence>
<dbReference type="PANTHER" id="PTHR39465">
    <property type="entry name" value="DNA LIGASE D, 3'-PHOSPHOESTERASE DOMAIN"/>
    <property type="match status" value="1"/>
</dbReference>
<dbReference type="Proteomes" id="UP000274601">
    <property type="component" value="Unassembled WGS sequence"/>
</dbReference>
<dbReference type="Pfam" id="PF13298">
    <property type="entry name" value="LigD_N"/>
    <property type="match status" value="1"/>
</dbReference>
<dbReference type="InterPro" id="IPR014144">
    <property type="entry name" value="LigD_PE_domain"/>
</dbReference>
<dbReference type="GO" id="GO:0003910">
    <property type="term" value="F:DNA ligase (ATP) activity"/>
    <property type="evidence" value="ECO:0007669"/>
    <property type="project" value="InterPro"/>
</dbReference>
<dbReference type="GO" id="GO:0005524">
    <property type="term" value="F:ATP binding"/>
    <property type="evidence" value="ECO:0007669"/>
    <property type="project" value="InterPro"/>
</dbReference>
<protein>
    <submittedName>
        <fullName evidence="4">Bifunctional non-homologous end joining protein LigD</fullName>
    </submittedName>
</protein>
<evidence type="ECO:0000259" key="2">
    <source>
        <dbReference type="Pfam" id="PF01068"/>
    </source>
</evidence>
<reference evidence="4 5" key="1">
    <citation type="submission" date="2018-10" db="EMBL/GenBank/DDBJ databases">
        <title>Genomic Encyclopedia of Archaeal and Bacterial Type Strains, Phase II (KMG-II): from individual species to whole genera.</title>
        <authorList>
            <person name="Goeker M."/>
        </authorList>
    </citation>
    <scope>NUCLEOTIDE SEQUENCE [LARGE SCALE GENOMIC DNA]</scope>
    <source>
        <strain evidence="4 5">DSM 43383</strain>
    </source>
</reference>
<dbReference type="NCBIfam" id="TIGR02777">
    <property type="entry name" value="LigD_PE_dom"/>
    <property type="match status" value="1"/>
</dbReference>
<dbReference type="EMBL" id="RBWU01000003">
    <property type="protein sequence ID" value="RKS74747.1"/>
    <property type="molecule type" value="Genomic_DNA"/>
</dbReference>
<dbReference type="SUPFAM" id="SSF56091">
    <property type="entry name" value="DNA ligase/mRNA capping enzyme, catalytic domain"/>
    <property type="match status" value="1"/>
</dbReference>
<dbReference type="Gene3D" id="3.30.470.30">
    <property type="entry name" value="DNA ligase/mRNA capping enzyme"/>
    <property type="match status" value="1"/>
</dbReference>
<organism evidence="4 5">
    <name type="scientific">Actinomadura pelletieri DSM 43383</name>
    <dbReference type="NCBI Taxonomy" id="1120940"/>
    <lineage>
        <taxon>Bacteria</taxon>
        <taxon>Bacillati</taxon>
        <taxon>Actinomycetota</taxon>
        <taxon>Actinomycetes</taxon>
        <taxon>Streptosporangiales</taxon>
        <taxon>Thermomonosporaceae</taxon>
        <taxon>Actinomadura</taxon>
    </lineage>
</organism>